<dbReference type="Pfam" id="PF02690">
    <property type="entry name" value="Na_Pi_cotrans"/>
    <property type="match status" value="2"/>
</dbReference>
<dbReference type="NCBIfam" id="TIGR00704">
    <property type="entry name" value="NaPi_cotrn_rel"/>
    <property type="match status" value="1"/>
</dbReference>
<dbReference type="EMBL" id="JAAIWM010000002">
    <property type="protein sequence ID" value="NEY71668.1"/>
    <property type="molecule type" value="Genomic_DNA"/>
</dbReference>
<gene>
    <name evidence="7" type="ORF">G4D63_07905</name>
</gene>
<dbReference type="NCBIfam" id="NF037997">
    <property type="entry name" value="Na_Pi_symport"/>
    <property type="match status" value="1"/>
</dbReference>
<evidence type="ECO:0000256" key="5">
    <source>
        <dbReference type="ARBA" id="ARBA00023136"/>
    </source>
</evidence>
<comment type="caution">
    <text evidence="7">The sequence shown here is derived from an EMBL/GenBank/DDBJ whole genome shotgun (WGS) entry which is preliminary data.</text>
</comment>
<keyword evidence="4 6" id="KW-1133">Transmembrane helix</keyword>
<evidence type="ECO:0000256" key="2">
    <source>
        <dbReference type="ARBA" id="ARBA00022475"/>
    </source>
</evidence>
<evidence type="ECO:0000256" key="6">
    <source>
        <dbReference type="SAM" id="Phobius"/>
    </source>
</evidence>
<dbReference type="GO" id="GO:0005436">
    <property type="term" value="F:sodium:phosphate symporter activity"/>
    <property type="evidence" value="ECO:0007669"/>
    <property type="project" value="InterPro"/>
</dbReference>
<feature type="transmembrane region" description="Helical" evidence="6">
    <location>
        <begin position="276"/>
        <end position="301"/>
    </location>
</feature>
<dbReference type="Proteomes" id="UP000481043">
    <property type="component" value="Unassembled WGS sequence"/>
</dbReference>
<feature type="transmembrane region" description="Helical" evidence="6">
    <location>
        <begin position="126"/>
        <end position="144"/>
    </location>
</feature>
<accession>A0A6M0Q9F1</accession>
<dbReference type="GO" id="GO:0005886">
    <property type="term" value="C:plasma membrane"/>
    <property type="evidence" value="ECO:0007669"/>
    <property type="project" value="UniProtKB-SubCell"/>
</dbReference>
<evidence type="ECO:0000313" key="8">
    <source>
        <dbReference type="Proteomes" id="UP000481043"/>
    </source>
</evidence>
<comment type="subcellular location">
    <subcellularLocation>
        <location evidence="1">Cell membrane</location>
        <topology evidence="1">Multi-pass membrane protein</topology>
    </subcellularLocation>
</comment>
<feature type="transmembrane region" description="Helical" evidence="6">
    <location>
        <begin position="210"/>
        <end position="231"/>
    </location>
</feature>
<dbReference type="AlphaFoldDB" id="A0A6M0Q9F1"/>
<proteinExistence type="predicted"/>
<keyword evidence="5 6" id="KW-0472">Membrane</keyword>
<feature type="transmembrane region" description="Helical" evidence="6">
    <location>
        <begin position="172"/>
        <end position="198"/>
    </location>
</feature>
<dbReference type="InterPro" id="IPR004633">
    <property type="entry name" value="NaPi_cotrn-rel/YqeW-like"/>
</dbReference>
<keyword evidence="3 6" id="KW-0812">Transmembrane</keyword>
<protein>
    <submittedName>
        <fullName evidence="7">Na/Pi cotransporter family protein</fullName>
    </submittedName>
</protein>
<name>A0A6M0Q9F1_9BACI</name>
<keyword evidence="8" id="KW-1185">Reference proteome</keyword>
<reference evidence="7 8" key="1">
    <citation type="submission" date="2020-02" db="EMBL/GenBank/DDBJ databases">
        <title>Bacillus aquiflavi sp. nov., isolated from yellow water of strong flavor Chinese baijiu in Yibin region of China.</title>
        <authorList>
            <person name="Xie J."/>
        </authorList>
    </citation>
    <scope>NUCLEOTIDE SEQUENCE [LARGE SCALE GENOMIC DNA]</scope>
    <source>
        <strain evidence="7 8">SA4</strain>
    </source>
</reference>
<sequence>MSKDIIWFGVFIAIFMYGLTVMRIGLDQLSSDKLKKQLLLVISNPVQGLVIGAILTAFLQSSSALMVITIGFVAAGLLSFKQSIGIMLGANIGTTITAELMTIQVGELSLPIVIIGVLFLLIRNRIFFSIGTSLLGLGCIFVAMKGFNSLSDSIYAYPFVKSILLYAIENNFFGIIVGTIMSAIIQSSSAVIGVAMGFLHNNHLTIDAGIAIMLGANIGTCVTALLASIGATKEAKWTAYAHVWLNVFGVILFLPFIDVFSQFISTLSPSHEKQLAHASVIFNIACSLIALPLVNVFANFIMRVYRK</sequence>
<organism evidence="7 8">
    <name type="scientific">Bacillus mesophilus</name>
    <dbReference type="NCBI Taxonomy" id="1808955"/>
    <lineage>
        <taxon>Bacteria</taxon>
        <taxon>Bacillati</taxon>
        <taxon>Bacillota</taxon>
        <taxon>Bacilli</taxon>
        <taxon>Bacillales</taxon>
        <taxon>Bacillaceae</taxon>
        <taxon>Bacillus</taxon>
    </lineage>
</organism>
<feature type="transmembrane region" description="Helical" evidence="6">
    <location>
        <begin position="243"/>
        <end position="264"/>
    </location>
</feature>
<dbReference type="RefSeq" id="WP_163179104.1">
    <property type="nucleotide sequence ID" value="NZ_JAAIWM010000002.1"/>
</dbReference>
<evidence type="ECO:0000313" key="7">
    <source>
        <dbReference type="EMBL" id="NEY71668.1"/>
    </source>
</evidence>
<feature type="transmembrane region" description="Helical" evidence="6">
    <location>
        <begin position="6"/>
        <end position="26"/>
    </location>
</feature>
<feature type="transmembrane region" description="Helical" evidence="6">
    <location>
        <begin position="100"/>
        <end position="120"/>
    </location>
</feature>
<feature type="transmembrane region" description="Helical" evidence="6">
    <location>
        <begin position="64"/>
        <end position="80"/>
    </location>
</feature>
<dbReference type="PANTHER" id="PTHR10010">
    <property type="entry name" value="SOLUTE CARRIER FAMILY 34 SODIUM PHOSPHATE , MEMBER 2-RELATED"/>
    <property type="match status" value="1"/>
</dbReference>
<dbReference type="GO" id="GO:0044341">
    <property type="term" value="P:sodium-dependent phosphate transport"/>
    <property type="evidence" value="ECO:0007669"/>
    <property type="project" value="InterPro"/>
</dbReference>
<evidence type="ECO:0000256" key="1">
    <source>
        <dbReference type="ARBA" id="ARBA00004651"/>
    </source>
</evidence>
<dbReference type="InterPro" id="IPR003841">
    <property type="entry name" value="Na/Pi_transpt"/>
</dbReference>
<evidence type="ECO:0000256" key="4">
    <source>
        <dbReference type="ARBA" id="ARBA00022989"/>
    </source>
</evidence>
<evidence type="ECO:0000256" key="3">
    <source>
        <dbReference type="ARBA" id="ARBA00022692"/>
    </source>
</evidence>
<keyword evidence="2" id="KW-1003">Cell membrane</keyword>
<feature type="transmembrane region" description="Helical" evidence="6">
    <location>
        <begin position="38"/>
        <end position="58"/>
    </location>
</feature>
<dbReference type="PANTHER" id="PTHR10010:SF46">
    <property type="entry name" value="SODIUM-DEPENDENT PHOSPHATE TRANSPORT PROTEIN 2B"/>
    <property type="match status" value="1"/>
</dbReference>